<evidence type="ECO:0000259" key="2">
    <source>
        <dbReference type="Pfam" id="PF02796"/>
    </source>
</evidence>
<accession>A0A6S7KG46</accession>
<evidence type="ECO:0000313" key="4">
    <source>
        <dbReference type="EMBL" id="CAB4041711.1"/>
    </source>
</evidence>
<protein>
    <submittedName>
        <fullName evidence="4">Uncharacterized protein LOC110234127</fullName>
    </submittedName>
</protein>
<dbReference type="GO" id="GO:0000150">
    <property type="term" value="F:DNA strand exchange activity"/>
    <property type="evidence" value="ECO:0007669"/>
    <property type="project" value="InterPro"/>
</dbReference>
<evidence type="ECO:0000256" key="1">
    <source>
        <dbReference type="SAM" id="MobiDB-lite"/>
    </source>
</evidence>
<feature type="domain" description="Integrase core" evidence="3">
    <location>
        <begin position="177"/>
        <end position="301"/>
    </location>
</feature>
<evidence type="ECO:0000259" key="3">
    <source>
        <dbReference type="Pfam" id="PF24764"/>
    </source>
</evidence>
<dbReference type="EMBL" id="CACRXK020028803">
    <property type="protein sequence ID" value="CAB4041711.1"/>
    <property type="molecule type" value="Genomic_DNA"/>
</dbReference>
<dbReference type="InterPro" id="IPR058913">
    <property type="entry name" value="Integrase_dom_put"/>
</dbReference>
<dbReference type="GO" id="GO:0003677">
    <property type="term" value="F:DNA binding"/>
    <property type="evidence" value="ECO:0007669"/>
    <property type="project" value="InterPro"/>
</dbReference>
<dbReference type="OrthoDB" id="2686689at2759"/>
<evidence type="ECO:0000313" key="5">
    <source>
        <dbReference type="Proteomes" id="UP001152795"/>
    </source>
</evidence>
<dbReference type="PANTHER" id="PTHR46791">
    <property type="entry name" value="EXPRESSED PROTEIN"/>
    <property type="match status" value="1"/>
</dbReference>
<gene>
    <name evidence="4" type="ORF">PACLA_8A009161</name>
</gene>
<dbReference type="Pfam" id="PF02796">
    <property type="entry name" value="HTH_7"/>
    <property type="match status" value="1"/>
</dbReference>
<dbReference type="InterPro" id="IPR006120">
    <property type="entry name" value="Resolvase_HTH_dom"/>
</dbReference>
<dbReference type="AlphaFoldDB" id="A0A6S7KG46"/>
<feature type="domain" description="Resolvase HTH" evidence="2">
    <location>
        <begin position="94"/>
        <end position="135"/>
    </location>
</feature>
<dbReference type="Pfam" id="PF24764">
    <property type="entry name" value="rva_4"/>
    <property type="match status" value="1"/>
</dbReference>
<name>A0A6S7KG46_PARCT</name>
<proteinExistence type="predicted"/>
<feature type="compositionally biased region" description="Low complexity" evidence="1">
    <location>
        <begin position="26"/>
        <end position="58"/>
    </location>
</feature>
<keyword evidence="5" id="KW-1185">Reference proteome</keyword>
<feature type="region of interest" description="Disordered" evidence="1">
    <location>
        <begin position="23"/>
        <end position="82"/>
    </location>
</feature>
<dbReference type="PANTHER" id="PTHR46791:SF7">
    <property type="entry name" value="INTEGRASE CATALYTIC DOMAIN-CONTAINING PROTEIN"/>
    <property type="match status" value="1"/>
</dbReference>
<organism evidence="4 5">
    <name type="scientific">Paramuricea clavata</name>
    <name type="common">Red gorgonian</name>
    <name type="synonym">Violescent sea-whip</name>
    <dbReference type="NCBI Taxonomy" id="317549"/>
    <lineage>
        <taxon>Eukaryota</taxon>
        <taxon>Metazoa</taxon>
        <taxon>Cnidaria</taxon>
        <taxon>Anthozoa</taxon>
        <taxon>Octocorallia</taxon>
        <taxon>Malacalcyonacea</taxon>
        <taxon>Plexauridae</taxon>
        <taxon>Paramuricea</taxon>
    </lineage>
</organism>
<feature type="compositionally biased region" description="Basic and acidic residues" evidence="1">
    <location>
        <begin position="64"/>
        <end position="76"/>
    </location>
</feature>
<dbReference type="Proteomes" id="UP001152795">
    <property type="component" value="Unassembled WGS sequence"/>
</dbReference>
<comment type="caution">
    <text evidence="4">The sequence shown here is derived from an EMBL/GenBank/DDBJ whole genome shotgun (WGS) entry which is preliminary data.</text>
</comment>
<reference evidence="4" key="1">
    <citation type="submission" date="2020-04" db="EMBL/GenBank/DDBJ databases">
        <authorList>
            <person name="Alioto T."/>
            <person name="Alioto T."/>
            <person name="Gomez Garrido J."/>
        </authorList>
    </citation>
    <scope>NUCLEOTIDE SEQUENCE</scope>
    <source>
        <strain evidence="4">A484AB</strain>
    </source>
</reference>
<sequence length="384" mass="42520">MASFNPDELGRVVASTVATFLSHSPASSSANANTSSTSTATTSASSTSSSRAQQNTTQVDSDSIETRQMAESREEDPLSENQEMGSIAMARGAGRPKKCVGTDQLKDMIALGYKTTQIVSLLGVSRPTVYRMMHDANVNPVARYTDITEHELDQKLSNIKIDHPNIGEVMTAGHLRAQAFAQFGLPARVRSDHGGENVLVWQRIAAVNGPDSVIVGSSVRNQRVERFNLDINTNVTRQFSALFRDLEFEGRLNVSNETDLFCLQYVYLSRINRVLHQFIAAHNHHAISSEGSATPLQLFHAYQHLTELYSSSVHSVPYPVLNVQNLLINPEELPYVDVQARHCPLVPEKFAELQRLVNPMSQSMCFGRDLFDRTIDFVAQSLLE</sequence>